<dbReference type="AlphaFoldDB" id="A0A410DQI4"/>
<dbReference type="RefSeq" id="WP_128212135.1">
    <property type="nucleotide sequence ID" value="NZ_CP025746.1"/>
</dbReference>
<proteinExistence type="predicted"/>
<organism evidence="2 3">
    <name type="scientific">Clostridium manihotivorum</name>
    <dbReference type="NCBI Taxonomy" id="2320868"/>
    <lineage>
        <taxon>Bacteria</taxon>
        <taxon>Bacillati</taxon>
        <taxon>Bacillota</taxon>
        <taxon>Clostridia</taxon>
        <taxon>Eubacteriales</taxon>
        <taxon>Clostridiaceae</taxon>
        <taxon>Clostridium</taxon>
    </lineage>
</organism>
<keyword evidence="3" id="KW-1185">Reference proteome</keyword>
<dbReference type="Proteomes" id="UP000286268">
    <property type="component" value="Chromosome"/>
</dbReference>
<evidence type="ECO:0000313" key="3">
    <source>
        <dbReference type="Proteomes" id="UP000286268"/>
    </source>
</evidence>
<dbReference type="Gene3D" id="2.30.31.70">
    <property type="match status" value="1"/>
</dbReference>
<dbReference type="InterPro" id="IPR003173">
    <property type="entry name" value="PC4_C"/>
</dbReference>
<feature type="domain" description="Transcriptional coactivator p15 (PC4) C-terminal" evidence="1">
    <location>
        <begin position="19"/>
        <end position="67"/>
    </location>
</feature>
<dbReference type="GO" id="GO:0003677">
    <property type="term" value="F:DNA binding"/>
    <property type="evidence" value="ECO:0007669"/>
    <property type="project" value="InterPro"/>
</dbReference>
<sequence length="73" mass="8634">MADIKFEIKENLGIISESAKGWKKELNLISWNYKEAKYDIREWDSDHSKMGKGVTFNRDELIELRNILNSMEL</sequence>
<dbReference type="OrthoDB" id="7067273at2"/>
<reference evidence="2 3" key="1">
    <citation type="submission" date="2018-01" db="EMBL/GenBank/DDBJ databases">
        <title>Genome Sequencing and Assembly of Anaerobacter polyendosporus strain CT4.</title>
        <authorList>
            <person name="Tachaapaikoon C."/>
            <person name="Sutheeworapong S."/>
            <person name="Jenjaroenpun P."/>
            <person name="Wongsurawat T."/>
            <person name="Nookeaw I."/>
            <person name="Cheawchanlertfa P."/>
            <person name="Kosugi A."/>
            <person name="Cheevadhanarak S."/>
            <person name="Ratanakhanokchai K."/>
        </authorList>
    </citation>
    <scope>NUCLEOTIDE SEQUENCE [LARGE SCALE GENOMIC DNA]</scope>
    <source>
        <strain evidence="2 3">CT4</strain>
    </source>
</reference>
<dbReference type="Pfam" id="PF02229">
    <property type="entry name" value="PC4"/>
    <property type="match status" value="1"/>
</dbReference>
<accession>A0A410DQI4</accession>
<name>A0A410DQI4_9CLOT</name>
<evidence type="ECO:0000259" key="1">
    <source>
        <dbReference type="Pfam" id="PF02229"/>
    </source>
</evidence>
<dbReference type="EMBL" id="CP025746">
    <property type="protein sequence ID" value="QAA31318.1"/>
    <property type="molecule type" value="Genomic_DNA"/>
</dbReference>
<dbReference type="KEGG" id="cmah:C1I91_06495"/>
<dbReference type="InterPro" id="IPR017154">
    <property type="entry name" value="PC4-like"/>
</dbReference>
<dbReference type="GO" id="GO:0006355">
    <property type="term" value="P:regulation of DNA-templated transcription"/>
    <property type="evidence" value="ECO:0007669"/>
    <property type="project" value="InterPro"/>
</dbReference>
<protein>
    <recommendedName>
        <fullName evidence="1">Transcriptional coactivator p15 (PC4) C-terminal domain-containing protein</fullName>
    </recommendedName>
</protein>
<evidence type="ECO:0000313" key="2">
    <source>
        <dbReference type="EMBL" id="QAA31318.1"/>
    </source>
</evidence>
<dbReference type="PIRSF" id="PIRSF037246">
    <property type="entry name" value="UCP037246"/>
    <property type="match status" value="1"/>
</dbReference>
<gene>
    <name evidence="2" type="ORF">C1I91_06495</name>
</gene>